<dbReference type="SUPFAM" id="SSF53098">
    <property type="entry name" value="Ribonuclease H-like"/>
    <property type="match status" value="1"/>
</dbReference>
<keyword evidence="17" id="KW-1185">Reference proteome</keyword>
<evidence type="ECO:0000259" key="14">
    <source>
        <dbReference type="SMART" id="SM00475"/>
    </source>
</evidence>
<dbReference type="RefSeq" id="WP_107569943.1">
    <property type="nucleotide sequence ID" value="NZ_PYYB01000002.1"/>
</dbReference>
<dbReference type="CDD" id="cd09898">
    <property type="entry name" value="H3TH_53EXO"/>
    <property type="match status" value="1"/>
</dbReference>
<sequence length="864" mass="95148">MPDDLFLIDGNSLAYRAFFALPESIATSTGFPTNAIFGFASMLVKIMTEHGQKPTVVVWDAGHSGRKEVYPDYKAQRTSRPSLLKQQWPHLEEIVDAFGYANVRVEGFEADDVIASIAEKARHAEPPVPVTIVTGDRDAFQLIDDDGLVTIMATARGITDTKSYDRQAVIDRYGIPPELIPDFYGLKGDTSDNIPGVPGIGDKTAATLLQQFGDLETVLASIDEISGAKRKENLTNHAQDARISRDLARMNRQVEVDLDPTEAAAREPDRSRLREVFREFELRDPLRRLEEALGSSEEAAPAAPTESQVGAVVREATLEDVTALPAGAEVAIAVHAPEVAEGELFAAEPTWRFGVFPTADDARDVLVGEAARPEDLVAALGDRPVVAHDAKELGLVPPGLALDTMLAAYLLEPARRGYPFAELCEERGFGTAVEDPAGAAAVLCAALAGWQREQLADRGLQGLMDEIELPLVDVLRAMEVAGVKLDKPRLAAIRERVHDEIVALEREVWELAGEEFVLGSPQQLGQILFEKLGLSRKRRGKTGFSTDARVLQAIRDEHPVVPKIERWRELNQLAKTYLDVLPNLTDEESRIHTTFLQAVAQTGRLSSTNPNMQNVPVRTELGREIRGCFEAAEGMVLLSADYEQVELRVLAHAAGEQVLKDIFLRGEDVHTATASQVFGKPAEELTPMDRSKAKMINYGIVYGLSDYGLADRLNIPREEAKEFIDTYLERFPAVHAFMTGTIEQATDQGHVTTLYGRRRQIPELKARNYQVRTLGERLAVNTVIQGTAADVIKLAMIGAHRALREEGLTTRLILQIHDELLFEGPPEEMDRVRELAIREMVAPWPHDPPMAVAPGVGTTWLDAK</sequence>
<dbReference type="Pfam" id="PF01367">
    <property type="entry name" value="5_3_exonuc"/>
    <property type="match status" value="1"/>
</dbReference>
<evidence type="ECO:0000256" key="7">
    <source>
        <dbReference type="ARBA" id="ARBA00022932"/>
    </source>
</evidence>
<evidence type="ECO:0000256" key="10">
    <source>
        <dbReference type="ARBA" id="ARBA00049244"/>
    </source>
</evidence>
<dbReference type="PRINTS" id="PR00868">
    <property type="entry name" value="DNAPOLI"/>
</dbReference>
<keyword evidence="2 13" id="KW-0808">Transferase</keyword>
<dbReference type="InterPro" id="IPR018320">
    <property type="entry name" value="DNA_polymerase_1"/>
</dbReference>
<comment type="caution">
    <text evidence="16">The sequence shown here is derived from an EMBL/GenBank/DDBJ whole genome shotgun (WGS) entry which is preliminary data.</text>
</comment>
<evidence type="ECO:0000256" key="3">
    <source>
        <dbReference type="ARBA" id="ARBA00022695"/>
    </source>
</evidence>
<dbReference type="InterPro" id="IPR001098">
    <property type="entry name" value="DNA-dir_DNA_pol_A_palm_dom"/>
</dbReference>
<dbReference type="InterPro" id="IPR043502">
    <property type="entry name" value="DNA/RNA_pol_sf"/>
</dbReference>
<dbReference type="Gene3D" id="3.40.50.1010">
    <property type="entry name" value="5'-nuclease"/>
    <property type="match status" value="1"/>
</dbReference>
<feature type="domain" description="5'-3' exonuclease" evidence="14">
    <location>
        <begin position="1"/>
        <end position="266"/>
    </location>
</feature>
<dbReference type="GO" id="GO:0008409">
    <property type="term" value="F:5'-3' exonuclease activity"/>
    <property type="evidence" value="ECO:0007669"/>
    <property type="project" value="UniProtKB-UniRule"/>
</dbReference>
<dbReference type="SMART" id="SM00482">
    <property type="entry name" value="POLAc"/>
    <property type="match status" value="1"/>
</dbReference>
<dbReference type="SUPFAM" id="SSF88723">
    <property type="entry name" value="PIN domain-like"/>
    <property type="match status" value="1"/>
</dbReference>
<dbReference type="GO" id="GO:0003887">
    <property type="term" value="F:DNA-directed DNA polymerase activity"/>
    <property type="evidence" value="ECO:0007669"/>
    <property type="project" value="UniProtKB-UniRule"/>
</dbReference>
<dbReference type="Gene3D" id="1.10.150.20">
    <property type="entry name" value="5' to 3' exonuclease, C-terminal subdomain"/>
    <property type="match status" value="2"/>
</dbReference>
<dbReference type="Gene3D" id="1.20.1060.10">
    <property type="entry name" value="Taq DNA Polymerase, Chain T, domain 4"/>
    <property type="match status" value="1"/>
</dbReference>
<dbReference type="InterPro" id="IPR029060">
    <property type="entry name" value="PIN-like_dom_sf"/>
</dbReference>
<dbReference type="NCBIfam" id="TIGR00593">
    <property type="entry name" value="pola"/>
    <property type="match status" value="1"/>
</dbReference>
<evidence type="ECO:0000313" key="16">
    <source>
        <dbReference type="EMBL" id="PTL56224.1"/>
    </source>
</evidence>
<dbReference type="GO" id="GO:0003677">
    <property type="term" value="F:DNA binding"/>
    <property type="evidence" value="ECO:0007669"/>
    <property type="project" value="UniProtKB-UniRule"/>
</dbReference>
<dbReference type="CDD" id="cd09859">
    <property type="entry name" value="PIN_53EXO"/>
    <property type="match status" value="1"/>
</dbReference>
<dbReference type="FunFam" id="1.10.150.20:FF:000003">
    <property type="entry name" value="DNA polymerase I"/>
    <property type="match status" value="1"/>
</dbReference>
<reference evidence="16 17" key="1">
    <citation type="submission" date="2018-03" db="EMBL/GenBank/DDBJ databases">
        <title>Aquarubrobacter algicola gen. nov., sp. nov., a novel actinobacterium isolated from shallow eutrophic lake during the end of cyanobacterial harmful algal blooms.</title>
        <authorList>
            <person name="Chun S.J."/>
        </authorList>
    </citation>
    <scope>NUCLEOTIDE SEQUENCE [LARGE SCALE GENOMIC DNA]</scope>
    <source>
        <strain evidence="16 17">Seoho-28</strain>
    </source>
</reference>
<evidence type="ECO:0000256" key="5">
    <source>
        <dbReference type="ARBA" id="ARBA00022763"/>
    </source>
</evidence>
<comment type="function">
    <text evidence="13">In addition to polymerase activity, this DNA polymerase exhibits 5'-3' exonuclease activity.</text>
</comment>
<gene>
    <name evidence="13" type="primary">polA</name>
    <name evidence="16" type="ORF">C7Y72_14670</name>
</gene>
<dbReference type="InterPro" id="IPR008918">
    <property type="entry name" value="HhH2"/>
</dbReference>
<dbReference type="CDD" id="cd08637">
    <property type="entry name" value="DNA_pol_A_pol_I_C"/>
    <property type="match status" value="1"/>
</dbReference>
<evidence type="ECO:0000256" key="2">
    <source>
        <dbReference type="ARBA" id="ARBA00022679"/>
    </source>
</evidence>
<dbReference type="InterPro" id="IPR002298">
    <property type="entry name" value="DNA_polymerase_A"/>
</dbReference>
<evidence type="ECO:0000256" key="11">
    <source>
        <dbReference type="ARBA" id="ARBA00053603"/>
    </source>
</evidence>
<dbReference type="EC" id="2.7.7.7" evidence="12 13"/>
<evidence type="ECO:0000256" key="12">
    <source>
        <dbReference type="NCBIfam" id="TIGR00593"/>
    </source>
</evidence>
<dbReference type="SMART" id="SM00475">
    <property type="entry name" value="53EXOc"/>
    <property type="match status" value="1"/>
</dbReference>
<keyword evidence="13" id="KW-0378">Hydrolase</keyword>
<dbReference type="PROSITE" id="PS00447">
    <property type="entry name" value="DNA_POLYMERASE_A"/>
    <property type="match status" value="1"/>
</dbReference>
<comment type="similarity">
    <text evidence="1 13">Belongs to the DNA polymerase type-A family.</text>
</comment>
<dbReference type="GO" id="GO:0006302">
    <property type="term" value="P:double-strand break repair"/>
    <property type="evidence" value="ECO:0007669"/>
    <property type="project" value="TreeGrafter"/>
</dbReference>
<protein>
    <recommendedName>
        <fullName evidence="12 13">DNA polymerase I</fullName>
        <ecNumber evidence="12 13">2.7.7.7</ecNumber>
    </recommendedName>
</protein>
<dbReference type="Pfam" id="PF00476">
    <property type="entry name" value="DNA_pol_A"/>
    <property type="match status" value="1"/>
</dbReference>
<name>A0A2T4UEL2_9ACTN</name>
<dbReference type="Pfam" id="PF02739">
    <property type="entry name" value="5_3_exonuc_N"/>
    <property type="match status" value="1"/>
</dbReference>
<keyword evidence="6 13" id="KW-0540">Nuclease</keyword>
<evidence type="ECO:0000313" key="17">
    <source>
        <dbReference type="Proteomes" id="UP000240739"/>
    </source>
</evidence>
<keyword evidence="4 13" id="KW-0235">DNA replication</keyword>
<dbReference type="InterPro" id="IPR020045">
    <property type="entry name" value="DNA_polI_H3TH"/>
</dbReference>
<evidence type="ECO:0000256" key="13">
    <source>
        <dbReference type="RuleBase" id="RU004460"/>
    </source>
</evidence>
<dbReference type="Gene3D" id="3.30.70.370">
    <property type="match status" value="1"/>
</dbReference>
<dbReference type="GO" id="GO:0006261">
    <property type="term" value="P:DNA-templated DNA replication"/>
    <property type="evidence" value="ECO:0007669"/>
    <property type="project" value="UniProtKB-UniRule"/>
</dbReference>
<keyword evidence="8 13" id="KW-0238">DNA-binding</keyword>
<organism evidence="16 17">
    <name type="scientific">Paraconexibacter algicola</name>
    <dbReference type="NCBI Taxonomy" id="2133960"/>
    <lineage>
        <taxon>Bacteria</taxon>
        <taxon>Bacillati</taxon>
        <taxon>Actinomycetota</taxon>
        <taxon>Thermoleophilia</taxon>
        <taxon>Solirubrobacterales</taxon>
        <taxon>Paraconexibacteraceae</taxon>
        <taxon>Paraconexibacter</taxon>
    </lineage>
</organism>
<evidence type="ECO:0000256" key="8">
    <source>
        <dbReference type="ARBA" id="ARBA00023125"/>
    </source>
</evidence>
<keyword evidence="3 13" id="KW-0548">Nucleotidyltransferase</keyword>
<keyword evidence="9 13" id="KW-0234">DNA repair</keyword>
<feature type="domain" description="DNA-directed DNA polymerase family A palm" evidence="15">
    <location>
        <begin position="622"/>
        <end position="828"/>
    </location>
</feature>
<keyword evidence="5 13" id="KW-0227">DNA damage</keyword>
<dbReference type="FunFam" id="1.10.150.20:FF:000002">
    <property type="entry name" value="DNA polymerase I"/>
    <property type="match status" value="1"/>
</dbReference>
<evidence type="ECO:0000256" key="4">
    <source>
        <dbReference type="ARBA" id="ARBA00022705"/>
    </source>
</evidence>
<dbReference type="NCBIfam" id="NF004397">
    <property type="entry name" value="PRK05755.1"/>
    <property type="match status" value="1"/>
</dbReference>
<dbReference type="SUPFAM" id="SSF56672">
    <property type="entry name" value="DNA/RNA polymerases"/>
    <property type="match status" value="1"/>
</dbReference>
<dbReference type="Proteomes" id="UP000240739">
    <property type="component" value="Unassembled WGS sequence"/>
</dbReference>
<dbReference type="Gene3D" id="3.30.420.10">
    <property type="entry name" value="Ribonuclease H-like superfamily/Ribonuclease H"/>
    <property type="match status" value="1"/>
</dbReference>
<evidence type="ECO:0000259" key="15">
    <source>
        <dbReference type="SMART" id="SM00482"/>
    </source>
</evidence>
<dbReference type="AlphaFoldDB" id="A0A2T4UEL2"/>
<dbReference type="InterPro" id="IPR020046">
    <property type="entry name" value="5-3_exonucl_a-hlix_arch_N"/>
</dbReference>
<dbReference type="InterPro" id="IPR036279">
    <property type="entry name" value="5-3_exonuclease_C_sf"/>
</dbReference>
<comment type="function">
    <text evidence="11">In addition to polymerase activity, this DNA polymerase exhibits 3'-5' and 5'-3' exonuclease activity.</text>
</comment>
<evidence type="ECO:0000256" key="1">
    <source>
        <dbReference type="ARBA" id="ARBA00007705"/>
    </source>
</evidence>
<keyword evidence="7 13" id="KW-0239">DNA-directed DNA polymerase</keyword>
<accession>A0A2T4UEL2</accession>
<evidence type="ECO:0000256" key="9">
    <source>
        <dbReference type="ARBA" id="ARBA00023204"/>
    </source>
</evidence>
<dbReference type="SMART" id="SM00279">
    <property type="entry name" value="HhH2"/>
    <property type="match status" value="1"/>
</dbReference>
<proteinExistence type="inferred from homology"/>
<dbReference type="InterPro" id="IPR012337">
    <property type="entry name" value="RNaseH-like_sf"/>
</dbReference>
<keyword evidence="6 13" id="KW-0269">Exonuclease</keyword>
<dbReference type="OrthoDB" id="9806424at2"/>
<dbReference type="PANTHER" id="PTHR10133:SF27">
    <property type="entry name" value="DNA POLYMERASE NU"/>
    <property type="match status" value="1"/>
</dbReference>
<dbReference type="InterPro" id="IPR036397">
    <property type="entry name" value="RNaseH_sf"/>
</dbReference>
<comment type="catalytic activity">
    <reaction evidence="10 13">
        <text>DNA(n) + a 2'-deoxyribonucleoside 5'-triphosphate = DNA(n+1) + diphosphate</text>
        <dbReference type="Rhea" id="RHEA:22508"/>
        <dbReference type="Rhea" id="RHEA-COMP:17339"/>
        <dbReference type="Rhea" id="RHEA-COMP:17340"/>
        <dbReference type="ChEBI" id="CHEBI:33019"/>
        <dbReference type="ChEBI" id="CHEBI:61560"/>
        <dbReference type="ChEBI" id="CHEBI:173112"/>
        <dbReference type="EC" id="2.7.7.7"/>
    </reaction>
</comment>
<dbReference type="SUPFAM" id="SSF47807">
    <property type="entry name" value="5' to 3' exonuclease, C-terminal subdomain"/>
    <property type="match status" value="1"/>
</dbReference>
<dbReference type="InterPro" id="IPR002421">
    <property type="entry name" value="5-3_exonuclease"/>
</dbReference>
<dbReference type="PANTHER" id="PTHR10133">
    <property type="entry name" value="DNA POLYMERASE I"/>
    <property type="match status" value="1"/>
</dbReference>
<evidence type="ECO:0000256" key="6">
    <source>
        <dbReference type="ARBA" id="ARBA00022839"/>
    </source>
</evidence>
<dbReference type="EMBL" id="PYYB01000002">
    <property type="protein sequence ID" value="PTL56224.1"/>
    <property type="molecule type" value="Genomic_DNA"/>
</dbReference>
<dbReference type="InterPro" id="IPR019760">
    <property type="entry name" value="DNA-dir_DNA_pol_A_CS"/>
</dbReference>